<evidence type="ECO:0000256" key="3">
    <source>
        <dbReference type="ARBA" id="ARBA00022525"/>
    </source>
</evidence>
<reference evidence="18 19" key="1">
    <citation type="submission" date="2023-01" db="EMBL/GenBank/DDBJ databases">
        <title>Analysis of 21 Apiospora genomes using comparative genomics revels a genus with tremendous synthesis potential of carbohydrate active enzymes and secondary metabolites.</title>
        <authorList>
            <person name="Sorensen T."/>
        </authorList>
    </citation>
    <scope>NUCLEOTIDE SEQUENCE [LARGE SCALE GENOMIC DNA]</scope>
    <source>
        <strain evidence="18 19">CBS 114990</strain>
    </source>
</reference>
<dbReference type="Gene3D" id="2.70.50.70">
    <property type="match status" value="1"/>
</dbReference>
<keyword evidence="5 16" id="KW-0732">Signal</keyword>
<comment type="caution">
    <text evidence="18">The sequence shown here is derived from an EMBL/GenBank/DDBJ whole genome shotgun (WGS) entry which is preliminary data.</text>
</comment>
<evidence type="ECO:0000256" key="14">
    <source>
        <dbReference type="ARBA" id="ARBA00045077"/>
    </source>
</evidence>
<dbReference type="Pfam" id="PF03443">
    <property type="entry name" value="AA9"/>
    <property type="match status" value="1"/>
</dbReference>
<evidence type="ECO:0000256" key="1">
    <source>
        <dbReference type="ARBA" id="ARBA00001973"/>
    </source>
</evidence>
<feature type="chain" id="PRO_5046734290" description="lytic cellulose monooxygenase (C4-dehydrogenating)" evidence="16">
    <location>
        <begin position="20"/>
        <end position="316"/>
    </location>
</feature>
<dbReference type="RefSeq" id="XP_066664992.1">
    <property type="nucleotide sequence ID" value="XM_066815702.1"/>
</dbReference>
<feature type="signal peptide" evidence="16">
    <location>
        <begin position="1"/>
        <end position="19"/>
    </location>
</feature>
<evidence type="ECO:0000256" key="12">
    <source>
        <dbReference type="ARBA" id="ARBA00023326"/>
    </source>
</evidence>
<comment type="subcellular location">
    <subcellularLocation>
        <location evidence="2">Secreted</location>
    </subcellularLocation>
</comment>
<sequence>MRTNAILSLAASVASLASAHTIFVQLESGGTTYPVSHGIRTPSYDGPIQDVSSDSLACNGPPNPTTPSDKIIDVQAGSTVTAVWRHTLTSGADDVMDASHKGPTLAYLKKVDSATSAAGPGNGWFKIQQDGLSGGVWGTSKVIENGGLHSIKIPDCLADGQYLLRAEMIALHAAGSSGGAQLYMECAQINIKGGKATASPQTYSIPGIYKANDPGLLINIYSMGSSSYVIPGKTPDFLTLKHLSRKNIHSHDENPMPSLISLPLALAVVCVLLLAKYLWTRSTQSRLPPGPKPLPLIDNLHQVSKSQLMMICFASP</sequence>
<comment type="similarity">
    <text evidence="13">Belongs to the polysaccharide monooxygenase AA9 family.</text>
</comment>
<proteinExistence type="inferred from homology"/>
<dbReference type="EC" id="1.14.99.56" evidence="15"/>
<dbReference type="PANTHER" id="PTHR33353:SF18">
    <property type="entry name" value="ENDOGLUCANASE II"/>
    <property type="match status" value="1"/>
</dbReference>
<keyword evidence="6" id="KW-0136">Cellulose degradation</keyword>
<dbReference type="Proteomes" id="UP001433268">
    <property type="component" value="Unassembled WGS sequence"/>
</dbReference>
<dbReference type="EMBL" id="JAQQWN010000008">
    <property type="protein sequence ID" value="KAK8071184.1"/>
    <property type="molecule type" value="Genomic_DNA"/>
</dbReference>
<gene>
    <name evidence="18" type="ORF">PG997_011387</name>
</gene>
<dbReference type="InterPro" id="IPR049892">
    <property type="entry name" value="AA9"/>
</dbReference>
<evidence type="ECO:0000256" key="9">
    <source>
        <dbReference type="ARBA" id="ARBA00023033"/>
    </source>
</evidence>
<evidence type="ECO:0000313" key="18">
    <source>
        <dbReference type="EMBL" id="KAK8071184.1"/>
    </source>
</evidence>
<dbReference type="GeneID" id="92048762"/>
<dbReference type="PANTHER" id="PTHR33353">
    <property type="entry name" value="PUTATIVE (AFU_ORTHOLOGUE AFUA_1G12560)-RELATED"/>
    <property type="match status" value="1"/>
</dbReference>
<keyword evidence="19" id="KW-1185">Reference proteome</keyword>
<keyword evidence="11" id="KW-0119">Carbohydrate metabolism</keyword>
<evidence type="ECO:0000256" key="16">
    <source>
        <dbReference type="SAM" id="SignalP"/>
    </source>
</evidence>
<comment type="cofactor">
    <cofactor evidence="1">
        <name>Cu(2+)</name>
        <dbReference type="ChEBI" id="CHEBI:29036"/>
    </cofactor>
</comment>
<keyword evidence="3" id="KW-0964">Secreted</keyword>
<keyword evidence="10" id="KW-1015">Disulfide bond</keyword>
<evidence type="ECO:0000256" key="4">
    <source>
        <dbReference type="ARBA" id="ARBA00022723"/>
    </source>
</evidence>
<keyword evidence="7" id="KW-0560">Oxidoreductase</keyword>
<evidence type="ECO:0000256" key="13">
    <source>
        <dbReference type="ARBA" id="ARBA00044502"/>
    </source>
</evidence>
<organism evidence="18 19">
    <name type="scientific">Apiospora hydei</name>
    <dbReference type="NCBI Taxonomy" id="1337664"/>
    <lineage>
        <taxon>Eukaryota</taxon>
        <taxon>Fungi</taxon>
        <taxon>Dikarya</taxon>
        <taxon>Ascomycota</taxon>
        <taxon>Pezizomycotina</taxon>
        <taxon>Sordariomycetes</taxon>
        <taxon>Xylariomycetidae</taxon>
        <taxon>Amphisphaeriales</taxon>
        <taxon>Apiosporaceae</taxon>
        <taxon>Apiospora</taxon>
    </lineage>
</organism>
<keyword evidence="4" id="KW-0479">Metal-binding</keyword>
<evidence type="ECO:0000256" key="8">
    <source>
        <dbReference type="ARBA" id="ARBA00023008"/>
    </source>
</evidence>
<feature type="domain" description="Auxiliary Activity family 9 catalytic" evidence="17">
    <location>
        <begin position="20"/>
        <end position="228"/>
    </location>
</feature>
<name>A0ABR1VIY0_9PEZI</name>
<evidence type="ECO:0000313" key="19">
    <source>
        <dbReference type="Proteomes" id="UP001433268"/>
    </source>
</evidence>
<evidence type="ECO:0000256" key="5">
    <source>
        <dbReference type="ARBA" id="ARBA00022729"/>
    </source>
</evidence>
<evidence type="ECO:0000256" key="7">
    <source>
        <dbReference type="ARBA" id="ARBA00023002"/>
    </source>
</evidence>
<evidence type="ECO:0000256" key="10">
    <source>
        <dbReference type="ARBA" id="ARBA00023157"/>
    </source>
</evidence>
<comment type="catalytic activity">
    <reaction evidence="14">
        <text>[(1-&gt;4)-beta-D-glucosyl]n+m + reduced acceptor + O2 = 4-dehydro-beta-D-glucosyl-[(1-&gt;4)-beta-D-glucosyl]n-1 + [(1-&gt;4)-beta-D-glucosyl]m + acceptor + H2O.</text>
        <dbReference type="EC" id="1.14.99.56"/>
    </reaction>
</comment>
<evidence type="ECO:0000256" key="6">
    <source>
        <dbReference type="ARBA" id="ARBA00023001"/>
    </source>
</evidence>
<keyword evidence="8" id="KW-0186">Copper</keyword>
<accession>A0ABR1VIY0</accession>
<dbReference type="CDD" id="cd21175">
    <property type="entry name" value="LPMO_AA9"/>
    <property type="match status" value="1"/>
</dbReference>
<dbReference type="InterPro" id="IPR005103">
    <property type="entry name" value="AA9_LPMO"/>
</dbReference>
<protein>
    <recommendedName>
        <fullName evidence="15">lytic cellulose monooxygenase (C4-dehydrogenating)</fullName>
        <ecNumber evidence="15">1.14.99.56</ecNumber>
    </recommendedName>
</protein>
<evidence type="ECO:0000256" key="15">
    <source>
        <dbReference type="ARBA" id="ARBA00047174"/>
    </source>
</evidence>
<evidence type="ECO:0000256" key="2">
    <source>
        <dbReference type="ARBA" id="ARBA00004613"/>
    </source>
</evidence>
<keyword evidence="9" id="KW-0503">Monooxygenase</keyword>
<evidence type="ECO:0000259" key="17">
    <source>
        <dbReference type="Pfam" id="PF03443"/>
    </source>
</evidence>
<evidence type="ECO:0000256" key="11">
    <source>
        <dbReference type="ARBA" id="ARBA00023277"/>
    </source>
</evidence>
<keyword evidence="12" id="KW-0624">Polysaccharide degradation</keyword>